<reference evidence="2" key="1">
    <citation type="journal article" date="2019" name="Int. J. Syst. Evol. Microbiol.">
        <title>The Global Catalogue of Microorganisms (GCM) 10K type strain sequencing project: providing services to taxonomists for standard genome sequencing and annotation.</title>
        <authorList>
            <consortium name="The Broad Institute Genomics Platform"/>
            <consortium name="The Broad Institute Genome Sequencing Center for Infectious Disease"/>
            <person name="Wu L."/>
            <person name="Ma J."/>
        </authorList>
    </citation>
    <scope>NUCLEOTIDE SEQUENCE [LARGE SCALE GENOMIC DNA]</scope>
    <source>
        <strain evidence="2">CGMCC 1.15053</strain>
    </source>
</reference>
<dbReference type="EMBL" id="JBHSOH010000001">
    <property type="protein sequence ID" value="MFC5846728.1"/>
    <property type="molecule type" value="Genomic_DNA"/>
</dbReference>
<accession>A0ABW1DD81</accession>
<gene>
    <name evidence="1" type="ORF">ACFPQ6_00260</name>
</gene>
<sequence>MTEHEQAADVLADMYRQFRISDPRPGALDSPLHAGFRREVRAVEAVAARDPQARTRAQDDRVELALRDWPTYVACQVKKAERVAWATPTAELLARRLEISEARVRQSLKRRGLTLPAAPDPFAGWGE</sequence>
<proteinExistence type="predicted"/>
<name>A0ABW1DD81_9DEIO</name>
<evidence type="ECO:0000313" key="1">
    <source>
        <dbReference type="EMBL" id="MFC5846728.1"/>
    </source>
</evidence>
<evidence type="ECO:0000313" key="2">
    <source>
        <dbReference type="Proteomes" id="UP001595979"/>
    </source>
</evidence>
<dbReference type="Proteomes" id="UP001595979">
    <property type="component" value="Unassembled WGS sequence"/>
</dbReference>
<protein>
    <submittedName>
        <fullName evidence="1">Uncharacterized protein</fullName>
    </submittedName>
</protein>
<dbReference type="RefSeq" id="WP_380045025.1">
    <property type="nucleotide sequence ID" value="NZ_JBHSOH010000001.1"/>
</dbReference>
<keyword evidence="2" id="KW-1185">Reference proteome</keyword>
<organism evidence="1 2">
    <name type="scientific">Deinococcus petrolearius</name>
    <dbReference type="NCBI Taxonomy" id="1751295"/>
    <lineage>
        <taxon>Bacteria</taxon>
        <taxon>Thermotogati</taxon>
        <taxon>Deinococcota</taxon>
        <taxon>Deinococci</taxon>
        <taxon>Deinococcales</taxon>
        <taxon>Deinococcaceae</taxon>
        <taxon>Deinococcus</taxon>
    </lineage>
</organism>
<comment type="caution">
    <text evidence="1">The sequence shown here is derived from an EMBL/GenBank/DDBJ whole genome shotgun (WGS) entry which is preliminary data.</text>
</comment>